<comment type="caution">
    <text evidence="2">The sequence shown here is derived from an EMBL/GenBank/DDBJ whole genome shotgun (WGS) entry which is preliminary data.</text>
</comment>
<feature type="region of interest" description="Disordered" evidence="1">
    <location>
        <begin position="390"/>
        <end position="448"/>
    </location>
</feature>
<reference evidence="2 3" key="1">
    <citation type="submission" date="2023-02" db="EMBL/GenBank/DDBJ databases">
        <title>LHISI_Scaffold_Assembly.</title>
        <authorList>
            <person name="Stuart O.P."/>
            <person name="Cleave R."/>
            <person name="Magrath M.J.L."/>
            <person name="Mikheyev A.S."/>
        </authorList>
    </citation>
    <scope>NUCLEOTIDE SEQUENCE [LARGE SCALE GENOMIC DNA]</scope>
    <source>
        <strain evidence="2">Daus_M_001</strain>
        <tissue evidence="2">Leg muscle</tissue>
    </source>
</reference>
<evidence type="ECO:0000313" key="3">
    <source>
        <dbReference type="Proteomes" id="UP001159363"/>
    </source>
</evidence>
<sequence length="982" mass="110405">MERQSTRVIVARTAVPRTRKSLGNNTTTSPPWTRIEIRSLGAEVQSAPSSELILRCAVRSPPASIWEPHAQRNPWSSRGTTLPALSPHDSDVYWSCVASHCAHCHTDLLQSVAKYYTECFRSDGQKSRDEAILTMHLNTPVKSSPQRLANELEQSGIVFHLLESLHDPSAAILQVWQRLLYCKRGMSVVAVNTVLPHYIIQALRVRWPPNQHTNTNASQTVHVTLKRHWKTWGNRKRVSTYVISFHVQQRSAMADNCEAARRFGSKALQRFATGWQHQRRQALQTARHLCVRNFKVVEIDACSKMQLREEYLTLDVQEYTLLYDLRQKATDEGATCIQVILKQGFQKCYSYREQPMHTVTVCHGIPLFKYSVAVVATIWRRAALIALRHNHRARPPAKTPSSSQRSGTWTPKRRTDIGQCKAGPDVFPHPTSSQGRSQDGYVRPPSRDQLETASGIKNMVGTIINRAFKSAHFTMNSLYLNLIFYSERVEHRDCGGIVVSLLSSHQGDPGSIPGGVAPGILACGNRAGRCRWSAGFPGGLPLPQPLHSGAAPYSPLYTLIGSQVLHVKSHPNLSSPLHLDLEVLKRDRQTDRDRPIIVLFVHDVLLGVCRSSARVVCDEHGSLPRPHLNIVTFLKSACPNSRSCMHFRRRLIVRVTKRERRNNGAGAWFRVGRCCDACTARVWWLASRRTSWNTTGWSAQDLLEHYRLERAGPPRILPAGARRTSWNTTGWSAQDLLEHYRLERAGPPGTLPAGARRTSWNTTGWSALQRRTTFVARQDISRKMGWQRLSNTLASTFTRPNTTGVLPSVACFEHHVYATIEDFLEDSMQVCIAARMEGSREDLTDFWSFSWTFVSEFLVTMAMISTRCNITTCYKTNRSIYADVERSGRISVVYVLQYSREPFRSRIAVGKYKLFNLLALLRALKLPVLERPALGFDSTMNVLDEGPAVVERLACSPPAKANRVQSPAGSHAGIVRDDAAGQ</sequence>
<name>A0ABQ9G833_9NEOP</name>
<dbReference type="EMBL" id="JARBHB010000014">
    <property type="protein sequence ID" value="KAJ8868590.1"/>
    <property type="molecule type" value="Genomic_DNA"/>
</dbReference>
<organism evidence="2 3">
    <name type="scientific">Dryococelus australis</name>
    <dbReference type="NCBI Taxonomy" id="614101"/>
    <lineage>
        <taxon>Eukaryota</taxon>
        <taxon>Metazoa</taxon>
        <taxon>Ecdysozoa</taxon>
        <taxon>Arthropoda</taxon>
        <taxon>Hexapoda</taxon>
        <taxon>Insecta</taxon>
        <taxon>Pterygota</taxon>
        <taxon>Neoptera</taxon>
        <taxon>Polyneoptera</taxon>
        <taxon>Phasmatodea</taxon>
        <taxon>Verophasmatodea</taxon>
        <taxon>Anareolatae</taxon>
        <taxon>Phasmatidae</taxon>
        <taxon>Eurycanthinae</taxon>
        <taxon>Dryococelus</taxon>
    </lineage>
</organism>
<evidence type="ECO:0000256" key="1">
    <source>
        <dbReference type="SAM" id="MobiDB-lite"/>
    </source>
</evidence>
<proteinExistence type="predicted"/>
<gene>
    <name evidence="2" type="ORF">PR048_030128</name>
</gene>
<protein>
    <submittedName>
        <fullName evidence="2">Uncharacterized protein</fullName>
    </submittedName>
</protein>
<keyword evidence="3" id="KW-1185">Reference proteome</keyword>
<dbReference type="Proteomes" id="UP001159363">
    <property type="component" value="Chromosome 13"/>
</dbReference>
<evidence type="ECO:0000313" key="2">
    <source>
        <dbReference type="EMBL" id="KAJ8868590.1"/>
    </source>
</evidence>
<accession>A0ABQ9G833</accession>
<feature type="compositionally biased region" description="Polar residues" evidence="1">
    <location>
        <begin position="399"/>
        <end position="409"/>
    </location>
</feature>